<reference evidence="4" key="1">
    <citation type="submission" date="2016-06" db="UniProtKB">
        <authorList>
            <consortium name="WormBaseParasite"/>
        </authorList>
    </citation>
    <scope>IDENTIFICATION</scope>
</reference>
<evidence type="ECO:0000313" key="3">
    <source>
        <dbReference type="Proteomes" id="UP000271098"/>
    </source>
</evidence>
<name>A0A183D9Y4_9BILA</name>
<organism evidence="4">
    <name type="scientific">Gongylonema pulchrum</name>
    <dbReference type="NCBI Taxonomy" id="637853"/>
    <lineage>
        <taxon>Eukaryota</taxon>
        <taxon>Metazoa</taxon>
        <taxon>Ecdysozoa</taxon>
        <taxon>Nematoda</taxon>
        <taxon>Chromadorea</taxon>
        <taxon>Rhabditida</taxon>
        <taxon>Spirurina</taxon>
        <taxon>Spiruromorpha</taxon>
        <taxon>Spiruroidea</taxon>
        <taxon>Gongylonematidae</taxon>
        <taxon>Gongylonema</taxon>
    </lineage>
</organism>
<dbReference type="EMBL" id="UYRT01011845">
    <property type="protein sequence ID" value="VDK51162.1"/>
    <property type="molecule type" value="Genomic_DNA"/>
</dbReference>
<evidence type="ECO:0000313" key="2">
    <source>
        <dbReference type="EMBL" id="VDK51162.1"/>
    </source>
</evidence>
<feature type="domain" description="RRM" evidence="1">
    <location>
        <begin position="59"/>
        <end position="101"/>
    </location>
</feature>
<dbReference type="InterPro" id="IPR012677">
    <property type="entry name" value="Nucleotide-bd_a/b_plait_sf"/>
</dbReference>
<dbReference type="GO" id="GO:0045202">
    <property type="term" value="C:synapse"/>
    <property type="evidence" value="ECO:0007669"/>
    <property type="project" value="TreeGrafter"/>
</dbReference>
<dbReference type="GO" id="GO:0003730">
    <property type="term" value="F:mRNA 3'-UTR binding"/>
    <property type="evidence" value="ECO:0007669"/>
    <property type="project" value="InterPro"/>
</dbReference>
<dbReference type="Gene3D" id="3.30.70.330">
    <property type="match status" value="1"/>
</dbReference>
<dbReference type="GO" id="GO:0005737">
    <property type="term" value="C:cytoplasm"/>
    <property type="evidence" value="ECO:0007669"/>
    <property type="project" value="TreeGrafter"/>
</dbReference>
<gene>
    <name evidence="2" type="ORF">GPUH_LOCUS5526</name>
</gene>
<dbReference type="InterPro" id="IPR035979">
    <property type="entry name" value="RBD_domain_sf"/>
</dbReference>
<keyword evidence="3" id="KW-1185">Reference proteome</keyword>
<proteinExistence type="predicted"/>
<sequence>MIRKLLQGIRRALAHPGAFDVDCGAESGRTPSSQQGNGVCRAMKPDLYYQYSPGRETYSRKVFVGGLPVDIDEDELTAKFSRFGPLVVDWPNKCENKSYFPPKGLQVIAIIVPTMTAQHCIY</sequence>
<dbReference type="GO" id="GO:0000900">
    <property type="term" value="F:mRNA regulatory element binding translation repressor activity"/>
    <property type="evidence" value="ECO:0007669"/>
    <property type="project" value="TreeGrafter"/>
</dbReference>
<reference evidence="2 3" key="2">
    <citation type="submission" date="2018-11" db="EMBL/GenBank/DDBJ databases">
        <authorList>
            <consortium name="Pathogen Informatics"/>
        </authorList>
    </citation>
    <scope>NUCLEOTIDE SEQUENCE [LARGE SCALE GENOMIC DNA]</scope>
</reference>
<dbReference type="GO" id="GO:0043005">
    <property type="term" value="C:neuron projection"/>
    <property type="evidence" value="ECO:0007669"/>
    <property type="project" value="TreeGrafter"/>
</dbReference>
<dbReference type="GO" id="GO:0005634">
    <property type="term" value="C:nucleus"/>
    <property type="evidence" value="ECO:0007669"/>
    <property type="project" value="TreeGrafter"/>
</dbReference>
<evidence type="ECO:0000259" key="1">
    <source>
        <dbReference type="Pfam" id="PF16367"/>
    </source>
</evidence>
<dbReference type="SUPFAM" id="SSF54928">
    <property type="entry name" value="RNA-binding domain, RBD"/>
    <property type="match status" value="1"/>
</dbReference>
<protein>
    <submittedName>
        <fullName evidence="4">RRM domain-containing protein</fullName>
    </submittedName>
</protein>
<dbReference type="PANTHER" id="PTHR12566:SF12">
    <property type="entry name" value="TRANSLATIONAL REGULATOR ORB2"/>
    <property type="match status" value="1"/>
</dbReference>
<dbReference type="GO" id="GO:0043022">
    <property type="term" value="F:ribosome binding"/>
    <property type="evidence" value="ECO:0007669"/>
    <property type="project" value="TreeGrafter"/>
</dbReference>
<dbReference type="WBParaSite" id="GPUH_0000553201-mRNA-1">
    <property type="protein sequence ID" value="GPUH_0000553201-mRNA-1"/>
    <property type="gene ID" value="GPUH_0000553201"/>
</dbReference>
<dbReference type="OrthoDB" id="5865480at2759"/>
<accession>A0A183D9Y4</accession>
<dbReference type="Pfam" id="PF16367">
    <property type="entry name" value="RRM_7"/>
    <property type="match status" value="1"/>
</dbReference>
<dbReference type="InterPro" id="IPR034819">
    <property type="entry name" value="CPEB"/>
</dbReference>
<dbReference type="AlphaFoldDB" id="A0A183D9Y4"/>
<dbReference type="GO" id="GO:0008135">
    <property type="term" value="F:translation factor activity, RNA binding"/>
    <property type="evidence" value="ECO:0007669"/>
    <property type="project" value="TreeGrafter"/>
</dbReference>
<dbReference type="Proteomes" id="UP000271098">
    <property type="component" value="Unassembled WGS sequence"/>
</dbReference>
<dbReference type="InterPro" id="IPR000504">
    <property type="entry name" value="RRM_dom"/>
</dbReference>
<dbReference type="PANTHER" id="PTHR12566">
    <property type="entry name" value="CYTOPLASMIC POLYADENYLATION ELEMENT BINDING PROTEIN CPEB"/>
    <property type="match status" value="1"/>
</dbReference>
<dbReference type="GO" id="GO:2000766">
    <property type="term" value="P:negative regulation of cytoplasmic translation"/>
    <property type="evidence" value="ECO:0007669"/>
    <property type="project" value="TreeGrafter"/>
</dbReference>
<evidence type="ECO:0000313" key="4">
    <source>
        <dbReference type="WBParaSite" id="GPUH_0000553201-mRNA-1"/>
    </source>
</evidence>